<evidence type="ECO:0000256" key="1">
    <source>
        <dbReference type="SAM" id="MobiDB-lite"/>
    </source>
</evidence>
<feature type="compositionally biased region" description="Polar residues" evidence="1">
    <location>
        <begin position="15"/>
        <end position="29"/>
    </location>
</feature>
<feature type="region of interest" description="Disordered" evidence="1">
    <location>
        <begin position="1"/>
        <end position="71"/>
    </location>
</feature>
<accession>A0A0D3DKX4</accession>
<proteinExistence type="predicted"/>
<reference evidence="2" key="2">
    <citation type="submission" date="2015-03" db="UniProtKB">
        <authorList>
            <consortium name="EnsemblPlants"/>
        </authorList>
    </citation>
    <scope>IDENTIFICATION</scope>
</reference>
<name>A0A0D3DKX4_BRAOL</name>
<dbReference type="HOGENOM" id="CLU_2743563_0_0_1"/>
<sequence>MYRTVKSTDKAAVFSGQSDVYENGSSGENNSDDWMFDMNRKSRDSDELTNPLEKSNALWINPSGHTPNGSS</sequence>
<organism evidence="2 3">
    <name type="scientific">Brassica oleracea var. oleracea</name>
    <dbReference type="NCBI Taxonomy" id="109376"/>
    <lineage>
        <taxon>Eukaryota</taxon>
        <taxon>Viridiplantae</taxon>
        <taxon>Streptophyta</taxon>
        <taxon>Embryophyta</taxon>
        <taxon>Tracheophyta</taxon>
        <taxon>Spermatophyta</taxon>
        <taxon>Magnoliopsida</taxon>
        <taxon>eudicotyledons</taxon>
        <taxon>Gunneridae</taxon>
        <taxon>Pentapetalae</taxon>
        <taxon>rosids</taxon>
        <taxon>malvids</taxon>
        <taxon>Brassicales</taxon>
        <taxon>Brassicaceae</taxon>
        <taxon>Brassiceae</taxon>
        <taxon>Brassica</taxon>
    </lineage>
</organism>
<dbReference type="EnsemblPlants" id="Bo8g030110.1">
    <property type="protein sequence ID" value="Bo8g030110.1"/>
    <property type="gene ID" value="Bo8g030110"/>
</dbReference>
<evidence type="ECO:0000313" key="3">
    <source>
        <dbReference type="Proteomes" id="UP000032141"/>
    </source>
</evidence>
<evidence type="ECO:0000313" key="2">
    <source>
        <dbReference type="EnsemblPlants" id="Bo8g030110.1"/>
    </source>
</evidence>
<dbReference type="AlphaFoldDB" id="A0A0D3DKX4"/>
<dbReference type="Gramene" id="Bo8g030110.1">
    <property type="protein sequence ID" value="Bo8g030110.1"/>
    <property type="gene ID" value="Bo8g030110"/>
</dbReference>
<keyword evidence="3" id="KW-1185">Reference proteome</keyword>
<reference evidence="2 3" key="1">
    <citation type="journal article" date="2014" name="Genome Biol.">
        <title>Transcriptome and methylome profiling reveals relics of genome dominance in the mesopolyploid Brassica oleracea.</title>
        <authorList>
            <person name="Parkin I.A."/>
            <person name="Koh C."/>
            <person name="Tang H."/>
            <person name="Robinson S.J."/>
            <person name="Kagale S."/>
            <person name="Clarke W.E."/>
            <person name="Town C.D."/>
            <person name="Nixon J."/>
            <person name="Krishnakumar V."/>
            <person name="Bidwell S.L."/>
            <person name="Denoeud F."/>
            <person name="Belcram H."/>
            <person name="Links M.G."/>
            <person name="Just J."/>
            <person name="Clarke C."/>
            <person name="Bender T."/>
            <person name="Huebert T."/>
            <person name="Mason A.S."/>
            <person name="Pires J.C."/>
            <person name="Barker G."/>
            <person name="Moore J."/>
            <person name="Walley P.G."/>
            <person name="Manoli S."/>
            <person name="Batley J."/>
            <person name="Edwards D."/>
            <person name="Nelson M.N."/>
            <person name="Wang X."/>
            <person name="Paterson A.H."/>
            <person name="King G."/>
            <person name="Bancroft I."/>
            <person name="Chalhoub B."/>
            <person name="Sharpe A.G."/>
        </authorList>
    </citation>
    <scope>NUCLEOTIDE SEQUENCE</scope>
    <source>
        <strain evidence="2 3">cv. TO1000</strain>
    </source>
</reference>
<protein>
    <submittedName>
        <fullName evidence="2">Uncharacterized protein</fullName>
    </submittedName>
</protein>
<dbReference type="Proteomes" id="UP000032141">
    <property type="component" value="Chromosome C8"/>
</dbReference>
<dbReference type="STRING" id="109376.A0A0D3DKX4"/>